<dbReference type="EMBL" id="CM047940">
    <property type="protein sequence ID" value="KAI9904599.1"/>
    <property type="molecule type" value="Genomic_DNA"/>
</dbReference>
<evidence type="ECO:0000313" key="1">
    <source>
        <dbReference type="EMBL" id="KAI9904599.1"/>
    </source>
</evidence>
<protein>
    <submittedName>
        <fullName evidence="1">Uncharacterized protein</fullName>
    </submittedName>
</protein>
<dbReference type="Proteomes" id="UP001163324">
    <property type="component" value="Chromosome 1"/>
</dbReference>
<accession>A0ACC0VDW7</accession>
<comment type="caution">
    <text evidence="1">The sequence shown here is derived from an EMBL/GenBank/DDBJ whole genome shotgun (WGS) entry which is preliminary data.</text>
</comment>
<organism evidence="1 2">
    <name type="scientific">Trichothecium roseum</name>
    <dbReference type="NCBI Taxonomy" id="47278"/>
    <lineage>
        <taxon>Eukaryota</taxon>
        <taxon>Fungi</taxon>
        <taxon>Dikarya</taxon>
        <taxon>Ascomycota</taxon>
        <taxon>Pezizomycotina</taxon>
        <taxon>Sordariomycetes</taxon>
        <taxon>Hypocreomycetidae</taxon>
        <taxon>Hypocreales</taxon>
        <taxon>Hypocreales incertae sedis</taxon>
        <taxon>Trichothecium</taxon>
    </lineage>
</organism>
<proteinExistence type="predicted"/>
<name>A0ACC0VDW7_9HYPO</name>
<gene>
    <name evidence="1" type="ORF">N3K66_001128</name>
</gene>
<sequence>MYGSYGSYSSMCATRPMDIASNNFHNQDDACAFPSWPRRSSLNSEDAQRPTSFLSDDDLFLCDNPIDDDCSVSSSTSSSASTSPRQQLTQAELMEMDRERMALQRALVRQNLMEQERRKQARRTARKQGEKKSSPKSKRSTNMAPIAE</sequence>
<evidence type="ECO:0000313" key="2">
    <source>
        <dbReference type="Proteomes" id="UP001163324"/>
    </source>
</evidence>
<keyword evidence="2" id="KW-1185">Reference proteome</keyword>
<reference evidence="1" key="1">
    <citation type="submission" date="2022-10" db="EMBL/GenBank/DDBJ databases">
        <title>Complete Genome of Trichothecium roseum strain YXFP-22015, a Plant Pathogen Isolated from Citrus.</title>
        <authorList>
            <person name="Wang Y."/>
            <person name="Zhu L."/>
        </authorList>
    </citation>
    <scope>NUCLEOTIDE SEQUENCE</scope>
    <source>
        <strain evidence="1">YXFP-22015</strain>
    </source>
</reference>